<dbReference type="Proteomes" id="UP000276215">
    <property type="component" value="Unassembled WGS sequence"/>
</dbReference>
<feature type="region of interest" description="Disordered" evidence="1">
    <location>
        <begin position="93"/>
        <end position="117"/>
    </location>
</feature>
<dbReference type="GO" id="GO:0016814">
    <property type="term" value="F:hydrolase activity, acting on carbon-nitrogen (but not peptide) bonds, in cyclic amidines"/>
    <property type="evidence" value="ECO:0007669"/>
    <property type="project" value="TreeGrafter"/>
</dbReference>
<dbReference type="STRING" id="1336337.A0A3N4JQP2"/>
<evidence type="ECO:0000313" key="2">
    <source>
        <dbReference type="EMBL" id="RPA98450.1"/>
    </source>
</evidence>
<dbReference type="PANTHER" id="PTHR32027">
    <property type="entry name" value="CYTOSINE DEAMINASE"/>
    <property type="match status" value="1"/>
</dbReference>
<proteinExistence type="predicted"/>
<dbReference type="Gene3D" id="3.20.20.140">
    <property type="entry name" value="Metal-dependent hydrolases"/>
    <property type="match status" value="1"/>
</dbReference>
<dbReference type="OrthoDB" id="10266980at2759"/>
<protein>
    <submittedName>
        <fullName evidence="2">Uncharacterized protein</fullName>
    </submittedName>
</protein>
<evidence type="ECO:0000313" key="3">
    <source>
        <dbReference type="Proteomes" id="UP000276215"/>
    </source>
</evidence>
<dbReference type="AlphaFoldDB" id="A0A3N4JQP2"/>
<keyword evidence="3" id="KW-1185">Reference proteome</keyword>
<name>A0A3N4JQP2_9PEZI</name>
<dbReference type="InterPro" id="IPR052349">
    <property type="entry name" value="Metallo-hydrolase_Enzymes"/>
</dbReference>
<dbReference type="EMBL" id="ML120395">
    <property type="protein sequence ID" value="RPA98450.1"/>
    <property type="molecule type" value="Genomic_DNA"/>
</dbReference>
<evidence type="ECO:0000256" key="1">
    <source>
        <dbReference type="SAM" id="MobiDB-lite"/>
    </source>
</evidence>
<dbReference type="SUPFAM" id="SSF51556">
    <property type="entry name" value="Metallo-dependent hydrolases"/>
    <property type="match status" value="1"/>
</dbReference>
<reference evidence="2 3" key="1">
    <citation type="journal article" date="2018" name="Nat. Ecol. Evol.">
        <title>Pezizomycetes genomes reveal the molecular basis of ectomycorrhizal truffle lifestyle.</title>
        <authorList>
            <person name="Murat C."/>
            <person name="Payen T."/>
            <person name="Noel B."/>
            <person name="Kuo A."/>
            <person name="Morin E."/>
            <person name="Chen J."/>
            <person name="Kohler A."/>
            <person name="Krizsan K."/>
            <person name="Balestrini R."/>
            <person name="Da Silva C."/>
            <person name="Montanini B."/>
            <person name="Hainaut M."/>
            <person name="Levati E."/>
            <person name="Barry K.W."/>
            <person name="Belfiori B."/>
            <person name="Cichocki N."/>
            <person name="Clum A."/>
            <person name="Dockter R.B."/>
            <person name="Fauchery L."/>
            <person name="Guy J."/>
            <person name="Iotti M."/>
            <person name="Le Tacon F."/>
            <person name="Lindquist E.A."/>
            <person name="Lipzen A."/>
            <person name="Malagnac F."/>
            <person name="Mello A."/>
            <person name="Molinier V."/>
            <person name="Miyauchi S."/>
            <person name="Poulain J."/>
            <person name="Riccioni C."/>
            <person name="Rubini A."/>
            <person name="Sitrit Y."/>
            <person name="Splivallo R."/>
            <person name="Traeger S."/>
            <person name="Wang M."/>
            <person name="Zifcakova L."/>
            <person name="Wipf D."/>
            <person name="Zambonelli A."/>
            <person name="Paolocci F."/>
            <person name="Nowrousian M."/>
            <person name="Ottonello S."/>
            <person name="Baldrian P."/>
            <person name="Spatafora J.W."/>
            <person name="Henrissat B."/>
            <person name="Nagy L.G."/>
            <person name="Aury J.M."/>
            <person name="Wincker P."/>
            <person name="Grigoriev I.V."/>
            <person name="Bonfante P."/>
            <person name="Martin F.M."/>
        </authorList>
    </citation>
    <scope>NUCLEOTIDE SEQUENCE [LARGE SCALE GENOMIC DNA]</scope>
    <source>
        <strain evidence="2 3">120613-1</strain>
    </source>
</reference>
<gene>
    <name evidence="2" type="ORF">L873DRAFT_1790253</name>
</gene>
<organism evidence="2 3">
    <name type="scientific">Choiromyces venosus 120613-1</name>
    <dbReference type="NCBI Taxonomy" id="1336337"/>
    <lineage>
        <taxon>Eukaryota</taxon>
        <taxon>Fungi</taxon>
        <taxon>Dikarya</taxon>
        <taxon>Ascomycota</taxon>
        <taxon>Pezizomycotina</taxon>
        <taxon>Pezizomycetes</taxon>
        <taxon>Pezizales</taxon>
        <taxon>Tuberaceae</taxon>
        <taxon>Choiromyces</taxon>
    </lineage>
</organism>
<dbReference type="PANTHER" id="PTHR32027:SF0">
    <property type="entry name" value="CYTOSINE DEAMINASE"/>
    <property type="match status" value="1"/>
</dbReference>
<dbReference type="InterPro" id="IPR032466">
    <property type="entry name" value="Metal_Hydrolase"/>
</dbReference>
<sequence>MRQCPPVIMGDLTEAIEITKCAKKYITADEFYGRGKRLIDESVQCGVTAMGAFVEVDLIVGLKCVEAGLRLKEYGDEGSGVCDIQITVQPLQYIRPPNPPTPQNTEKPRLENSRAPTPSYYSLPLHPPLHLPTPRPNRYLQKDTIPIIIQRAVDLLLGGLFQCWSG</sequence>
<accession>A0A3N4JQP2</accession>